<sequence length="106" mass="11710">MALCYEELCKSPVETTKALFAFCDLPLTEATNEFLETSTTGTKGGYYSTQEDPLLAANRWRQELDSKTIEDITAVARRFASWRIVDQSPSPDSLFQDCAESTAGTG</sequence>
<evidence type="ECO:0008006" key="3">
    <source>
        <dbReference type="Google" id="ProtNLM"/>
    </source>
</evidence>
<dbReference type="EMBL" id="SLWX01000014">
    <property type="protein sequence ID" value="TCO74301.1"/>
    <property type="molecule type" value="Genomic_DNA"/>
</dbReference>
<organism evidence="1 2">
    <name type="scientific">Chromatocurvus halotolerans</name>
    <dbReference type="NCBI Taxonomy" id="1132028"/>
    <lineage>
        <taxon>Bacteria</taxon>
        <taxon>Pseudomonadati</taxon>
        <taxon>Pseudomonadota</taxon>
        <taxon>Gammaproteobacteria</taxon>
        <taxon>Cellvibrionales</taxon>
        <taxon>Halieaceae</taxon>
        <taxon>Chromatocurvus</taxon>
    </lineage>
</organism>
<accession>A0A4R2KK05</accession>
<proteinExistence type="predicted"/>
<dbReference type="Proteomes" id="UP000294980">
    <property type="component" value="Unassembled WGS sequence"/>
</dbReference>
<gene>
    <name evidence="1" type="ORF">EV688_11414</name>
</gene>
<evidence type="ECO:0000313" key="2">
    <source>
        <dbReference type="Proteomes" id="UP000294980"/>
    </source>
</evidence>
<comment type="caution">
    <text evidence="1">The sequence shown here is derived from an EMBL/GenBank/DDBJ whole genome shotgun (WGS) entry which is preliminary data.</text>
</comment>
<protein>
    <recommendedName>
        <fullName evidence="3">Sulfotransferase domain-containing protein</fullName>
    </recommendedName>
</protein>
<dbReference type="Gene3D" id="3.40.50.300">
    <property type="entry name" value="P-loop containing nucleotide triphosphate hydrolases"/>
    <property type="match status" value="1"/>
</dbReference>
<reference evidence="1 2" key="1">
    <citation type="submission" date="2019-03" db="EMBL/GenBank/DDBJ databases">
        <title>Genomic Encyclopedia of Type Strains, Phase IV (KMG-IV): sequencing the most valuable type-strain genomes for metagenomic binning, comparative biology and taxonomic classification.</title>
        <authorList>
            <person name="Goeker M."/>
        </authorList>
    </citation>
    <scope>NUCLEOTIDE SEQUENCE [LARGE SCALE GENOMIC DNA]</scope>
    <source>
        <strain evidence="1 2">DSM 23344</strain>
    </source>
</reference>
<evidence type="ECO:0000313" key="1">
    <source>
        <dbReference type="EMBL" id="TCO74301.1"/>
    </source>
</evidence>
<keyword evidence="2" id="KW-1185">Reference proteome</keyword>
<dbReference type="SUPFAM" id="SSF52540">
    <property type="entry name" value="P-loop containing nucleoside triphosphate hydrolases"/>
    <property type="match status" value="1"/>
</dbReference>
<dbReference type="AlphaFoldDB" id="A0A4R2KK05"/>
<dbReference type="InterPro" id="IPR027417">
    <property type="entry name" value="P-loop_NTPase"/>
</dbReference>
<dbReference type="RefSeq" id="WP_117319096.1">
    <property type="nucleotide sequence ID" value="NZ_QQSW01000018.1"/>
</dbReference>
<name>A0A4R2KK05_9GAMM</name>